<evidence type="ECO:0000256" key="2">
    <source>
        <dbReference type="ARBA" id="ARBA00022840"/>
    </source>
</evidence>
<dbReference type="SUPFAM" id="SSF52540">
    <property type="entry name" value="P-loop containing nucleoside triphosphate hydrolases"/>
    <property type="match status" value="1"/>
</dbReference>
<dbReference type="Gene3D" id="3.40.850.10">
    <property type="entry name" value="Kinesin motor domain"/>
    <property type="match status" value="1"/>
</dbReference>
<name>A0A7J7EN70_DICBM</name>
<dbReference type="AlphaFoldDB" id="A0A7J7EN70"/>
<evidence type="ECO:0000256" key="3">
    <source>
        <dbReference type="SAM" id="MobiDB-lite"/>
    </source>
</evidence>
<evidence type="ECO:0000256" key="1">
    <source>
        <dbReference type="ARBA" id="ARBA00022741"/>
    </source>
</evidence>
<comment type="caution">
    <text evidence="4">The sequence shown here is derived from an EMBL/GenBank/DDBJ whole genome shotgun (WGS) entry which is preliminary data.</text>
</comment>
<accession>A0A7J7EN70</accession>
<reference evidence="4 5" key="1">
    <citation type="journal article" date="2020" name="Mol. Biol. Evol.">
        <title>Interspecific Gene Flow and the Evolution of Specialization in Black and White Rhinoceros.</title>
        <authorList>
            <person name="Moodley Y."/>
            <person name="Westbury M.V."/>
            <person name="Russo I.M."/>
            <person name="Gopalakrishnan S."/>
            <person name="Rakotoarivelo A."/>
            <person name="Olsen R.A."/>
            <person name="Prost S."/>
            <person name="Tunstall T."/>
            <person name="Ryder O.A."/>
            <person name="Dalen L."/>
            <person name="Bruford M.W."/>
        </authorList>
    </citation>
    <scope>NUCLEOTIDE SEQUENCE [LARGE SCALE GENOMIC DNA]</scope>
    <source>
        <strain evidence="4">SBR-YM</strain>
        <tissue evidence="4">Skin</tissue>
    </source>
</reference>
<keyword evidence="1" id="KW-0547">Nucleotide-binding</keyword>
<evidence type="ECO:0000313" key="4">
    <source>
        <dbReference type="EMBL" id="KAF5917178.1"/>
    </source>
</evidence>
<protein>
    <submittedName>
        <fullName evidence="4">Uncharacterized protein</fullName>
    </submittedName>
</protein>
<proteinExistence type="predicted"/>
<dbReference type="Proteomes" id="UP000551758">
    <property type="component" value="Unassembled WGS sequence"/>
</dbReference>
<dbReference type="EMBL" id="JACDTQ010002604">
    <property type="protein sequence ID" value="KAF5917178.1"/>
    <property type="molecule type" value="Genomic_DNA"/>
</dbReference>
<keyword evidence="5" id="KW-1185">Reference proteome</keyword>
<dbReference type="InterPro" id="IPR036961">
    <property type="entry name" value="Kinesin_motor_dom_sf"/>
</dbReference>
<evidence type="ECO:0000313" key="5">
    <source>
        <dbReference type="Proteomes" id="UP000551758"/>
    </source>
</evidence>
<organism evidence="4 5">
    <name type="scientific">Diceros bicornis minor</name>
    <name type="common">South-central black rhinoceros</name>
    <dbReference type="NCBI Taxonomy" id="77932"/>
    <lineage>
        <taxon>Eukaryota</taxon>
        <taxon>Metazoa</taxon>
        <taxon>Chordata</taxon>
        <taxon>Craniata</taxon>
        <taxon>Vertebrata</taxon>
        <taxon>Euteleostomi</taxon>
        <taxon>Mammalia</taxon>
        <taxon>Eutheria</taxon>
        <taxon>Laurasiatheria</taxon>
        <taxon>Perissodactyla</taxon>
        <taxon>Rhinocerotidae</taxon>
        <taxon>Diceros</taxon>
    </lineage>
</organism>
<feature type="region of interest" description="Disordered" evidence="3">
    <location>
        <begin position="120"/>
        <end position="141"/>
    </location>
</feature>
<dbReference type="GO" id="GO:0005524">
    <property type="term" value="F:ATP binding"/>
    <property type="evidence" value="ECO:0007669"/>
    <property type="project" value="UniProtKB-KW"/>
</dbReference>
<keyword evidence="2" id="KW-0067">ATP-binding</keyword>
<gene>
    <name evidence="4" type="ORF">HPG69_014111</name>
</gene>
<sequence length="228" mass="24705">MGRQRSRGPVGSPPLPCRSLTRLRPDLLEKSRAIRQAKDECSFHIFYQLLGGAGEQLKGRCCAAPGEWVGFSGPREETWETLIFVQHVPCVSLPPGGGFWWIRLLDPAAPGFRGLVTLPGRASCRPPSPPPGPLSPASRSHRLRGQVAPRSLLFPNSGASACSGGVNALTVASLQLLLPADLLLEPCSQYRFLTNGPSSSPGQERELFQETLESLRVLGFTHEEITCE</sequence>
<dbReference type="InterPro" id="IPR027417">
    <property type="entry name" value="P-loop_NTPase"/>
</dbReference>